<protein>
    <submittedName>
        <fullName evidence="2">Uncharacterized protein</fullName>
    </submittedName>
</protein>
<keyword evidence="3" id="KW-1185">Reference proteome</keyword>
<dbReference type="AlphaFoldDB" id="A0A0V1C6P4"/>
<accession>A0A0V1C6P4</accession>
<evidence type="ECO:0000313" key="3">
    <source>
        <dbReference type="Proteomes" id="UP000054653"/>
    </source>
</evidence>
<comment type="caution">
    <text evidence="2">The sequence shown here is derived from an EMBL/GenBank/DDBJ whole genome shotgun (WGS) entry which is preliminary data.</text>
</comment>
<reference evidence="2 3" key="1">
    <citation type="submission" date="2015-01" db="EMBL/GenBank/DDBJ databases">
        <title>Evolution of Trichinella species and genotypes.</title>
        <authorList>
            <person name="Korhonen P.K."/>
            <person name="Edoardo P."/>
            <person name="Giuseppe L.R."/>
            <person name="Gasser R.B."/>
        </authorList>
    </citation>
    <scope>NUCLEOTIDE SEQUENCE [LARGE SCALE GENOMIC DNA]</scope>
    <source>
        <strain evidence="2">ISS120</strain>
    </source>
</reference>
<keyword evidence="1" id="KW-0472">Membrane</keyword>
<dbReference type="Proteomes" id="UP000054653">
    <property type="component" value="Unassembled WGS sequence"/>
</dbReference>
<keyword evidence="1" id="KW-0812">Transmembrane</keyword>
<feature type="transmembrane region" description="Helical" evidence="1">
    <location>
        <begin position="21"/>
        <end position="38"/>
    </location>
</feature>
<dbReference type="EMBL" id="JYDI01000436">
    <property type="protein sequence ID" value="KRY44969.1"/>
    <property type="molecule type" value="Genomic_DNA"/>
</dbReference>
<evidence type="ECO:0000256" key="1">
    <source>
        <dbReference type="SAM" id="Phobius"/>
    </source>
</evidence>
<name>A0A0V1C6P4_TRIBR</name>
<organism evidence="2 3">
    <name type="scientific">Trichinella britovi</name>
    <name type="common">Parasitic roundworm</name>
    <dbReference type="NCBI Taxonomy" id="45882"/>
    <lineage>
        <taxon>Eukaryota</taxon>
        <taxon>Metazoa</taxon>
        <taxon>Ecdysozoa</taxon>
        <taxon>Nematoda</taxon>
        <taxon>Enoplea</taxon>
        <taxon>Dorylaimia</taxon>
        <taxon>Trichinellida</taxon>
        <taxon>Trichinellidae</taxon>
        <taxon>Trichinella</taxon>
    </lineage>
</organism>
<gene>
    <name evidence="2" type="ORF">T03_10395</name>
</gene>
<proteinExistence type="predicted"/>
<keyword evidence="1" id="KW-1133">Transmembrane helix</keyword>
<sequence length="74" mass="8523">MKKRHYFVPCQAPLFKIIEKIVLIAIAVVIICASAFQLRTSALEILGCAFQRKPRISKLREYMPLLFIRFADAL</sequence>
<evidence type="ECO:0000313" key="2">
    <source>
        <dbReference type="EMBL" id="KRY44969.1"/>
    </source>
</evidence>